<dbReference type="PROSITE" id="PS50883">
    <property type="entry name" value="EAL"/>
    <property type="match status" value="1"/>
</dbReference>
<feature type="domain" description="EAL" evidence="1">
    <location>
        <begin position="154"/>
        <end position="325"/>
    </location>
</feature>
<keyword evidence="3" id="KW-1185">Reference proteome</keyword>
<dbReference type="SUPFAM" id="SSF141868">
    <property type="entry name" value="EAL domain-like"/>
    <property type="match status" value="1"/>
</dbReference>
<dbReference type="Gene3D" id="3.20.20.450">
    <property type="entry name" value="EAL domain"/>
    <property type="match status" value="1"/>
</dbReference>
<evidence type="ECO:0000313" key="2">
    <source>
        <dbReference type="EMBL" id="PRD55594.1"/>
    </source>
</evidence>
<dbReference type="RefSeq" id="WP_170111937.1">
    <property type="nucleotide sequence ID" value="NZ_PVBT01000002.1"/>
</dbReference>
<reference evidence="2 3" key="1">
    <citation type="submission" date="2018-02" db="EMBL/GenBank/DDBJ databases">
        <title>The draft genome of Phyllobacterium myrsinacearum DSM5892.</title>
        <authorList>
            <person name="Li L."/>
            <person name="Liu L."/>
            <person name="Zhang X."/>
            <person name="Wang T."/>
        </authorList>
    </citation>
    <scope>NUCLEOTIDE SEQUENCE [LARGE SCALE GENOMIC DNA]</scope>
    <source>
        <strain evidence="2 3">DSM 5892</strain>
    </source>
</reference>
<dbReference type="Pfam" id="PF00563">
    <property type="entry name" value="EAL"/>
    <property type="match status" value="1"/>
</dbReference>
<name>A0A2S9JQX1_9HYPH</name>
<evidence type="ECO:0000259" key="1">
    <source>
        <dbReference type="PROSITE" id="PS50883"/>
    </source>
</evidence>
<dbReference type="EMBL" id="PVBT01000002">
    <property type="protein sequence ID" value="PRD55594.1"/>
    <property type="molecule type" value="Genomic_DNA"/>
</dbReference>
<sequence>MNRSRTTSGSNQFSRSQSQQQYLTGELTIQIDNLPHIAAAYGEAAAIIAEDVVHQLVLDIIGALGTVTRLQSGQFHVAGPRIAKQIIYGLLPTVMGHPLKIREDAFHLVISVTGPDFATRPTIASERSPWLGGRQQSRYPAAARTQWIAAYRADMAAAAALFKTLNDDHVDFETRPVRYAGSCDIILYHELCAGIDGHDIGPASPAAEPLRRLGLLRVLEEHVVQRTIDALCAAPDLRLGVNISMESAVLDLWWFNVCERLGSAPSVAERLVFELNGIDRLPATADAIDFMTDIKRYGCQIALDDLGPDHVPVWSAGAFSPDIAK</sequence>
<accession>A0A2S9JQX1</accession>
<organism evidence="2 3">
    <name type="scientific">Phyllobacterium myrsinacearum</name>
    <dbReference type="NCBI Taxonomy" id="28101"/>
    <lineage>
        <taxon>Bacteria</taxon>
        <taxon>Pseudomonadati</taxon>
        <taxon>Pseudomonadota</taxon>
        <taxon>Alphaproteobacteria</taxon>
        <taxon>Hyphomicrobiales</taxon>
        <taxon>Phyllobacteriaceae</taxon>
        <taxon>Phyllobacterium</taxon>
    </lineage>
</organism>
<evidence type="ECO:0000313" key="3">
    <source>
        <dbReference type="Proteomes" id="UP000238563"/>
    </source>
</evidence>
<dbReference type="InterPro" id="IPR035919">
    <property type="entry name" value="EAL_sf"/>
</dbReference>
<comment type="caution">
    <text evidence="2">The sequence shown here is derived from an EMBL/GenBank/DDBJ whole genome shotgun (WGS) entry which is preliminary data.</text>
</comment>
<feature type="non-terminal residue" evidence="2">
    <location>
        <position position="325"/>
    </location>
</feature>
<dbReference type="AlphaFoldDB" id="A0A2S9JQX1"/>
<proteinExistence type="predicted"/>
<gene>
    <name evidence="2" type="ORF">C5750_10650</name>
</gene>
<protein>
    <recommendedName>
        <fullName evidence="1">EAL domain-containing protein</fullName>
    </recommendedName>
</protein>
<dbReference type="InterPro" id="IPR001633">
    <property type="entry name" value="EAL_dom"/>
</dbReference>
<dbReference type="Proteomes" id="UP000238563">
    <property type="component" value="Unassembled WGS sequence"/>
</dbReference>